<proteinExistence type="predicted"/>
<dbReference type="AlphaFoldDB" id="A0A0E9RL26"/>
<reference evidence="2" key="1">
    <citation type="submission" date="2014-11" db="EMBL/GenBank/DDBJ databases">
        <authorList>
            <person name="Amaro Gonzalez C."/>
        </authorList>
    </citation>
    <scope>NUCLEOTIDE SEQUENCE</scope>
</reference>
<dbReference type="EMBL" id="GBXM01065805">
    <property type="protein sequence ID" value="JAH42772.1"/>
    <property type="molecule type" value="Transcribed_RNA"/>
</dbReference>
<feature type="region of interest" description="Disordered" evidence="1">
    <location>
        <begin position="21"/>
        <end position="49"/>
    </location>
</feature>
<organism evidence="2">
    <name type="scientific">Anguilla anguilla</name>
    <name type="common">European freshwater eel</name>
    <name type="synonym">Muraena anguilla</name>
    <dbReference type="NCBI Taxonomy" id="7936"/>
    <lineage>
        <taxon>Eukaryota</taxon>
        <taxon>Metazoa</taxon>
        <taxon>Chordata</taxon>
        <taxon>Craniata</taxon>
        <taxon>Vertebrata</taxon>
        <taxon>Euteleostomi</taxon>
        <taxon>Actinopterygii</taxon>
        <taxon>Neopterygii</taxon>
        <taxon>Teleostei</taxon>
        <taxon>Anguilliformes</taxon>
        <taxon>Anguillidae</taxon>
        <taxon>Anguilla</taxon>
    </lineage>
</organism>
<protein>
    <submittedName>
        <fullName evidence="2">Uncharacterized protein</fullName>
    </submittedName>
</protein>
<accession>A0A0E9RL26</accession>
<reference evidence="2" key="2">
    <citation type="journal article" date="2015" name="Fish Shellfish Immunol.">
        <title>Early steps in the European eel (Anguilla anguilla)-Vibrio vulnificus interaction in the gills: Role of the RtxA13 toxin.</title>
        <authorList>
            <person name="Callol A."/>
            <person name="Pajuelo D."/>
            <person name="Ebbesson L."/>
            <person name="Teles M."/>
            <person name="MacKenzie S."/>
            <person name="Amaro C."/>
        </authorList>
    </citation>
    <scope>NUCLEOTIDE SEQUENCE</scope>
</reference>
<evidence type="ECO:0000313" key="2">
    <source>
        <dbReference type="EMBL" id="JAH29175.1"/>
    </source>
</evidence>
<name>A0A0E9RL26_ANGAN</name>
<dbReference type="EMBL" id="GBXM01079402">
    <property type="protein sequence ID" value="JAH29175.1"/>
    <property type="molecule type" value="Transcribed_RNA"/>
</dbReference>
<sequence>MKTGPCSSSPWTPARLGACAGAPAAPPWRRPVPLSAETSAAPGPPRRSA</sequence>
<evidence type="ECO:0000256" key="1">
    <source>
        <dbReference type="SAM" id="MobiDB-lite"/>
    </source>
</evidence>